<proteinExistence type="predicted"/>
<dbReference type="Proteomes" id="UP000192674">
    <property type="component" value="Unassembled WGS sequence"/>
</dbReference>
<dbReference type="EMBL" id="FWXV01000012">
    <property type="protein sequence ID" value="SMD25765.1"/>
    <property type="molecule type" value="Genomic_DNA"/>
</dbReference>
<dbReference type="InterPro" id="IPR036365">
    <property type="entry name" value="PGBD-like_sf"/>
</dbReference>
<dbReference type="Gene3D" id="1.10.101.10">
    <property type="entry name" value="PGBD-like superfamily/PGBD"/>
    <property type="match status" value="1"/>
</dbReference>
<protein>
    <submittedName>
        <fullName evidence="3">Putative peptidoglycan binding domain-containing protein</fullName>
    </submittedName>
</protein>
<keyword evidence="4" id="KW-1185">Reference proteome</keyword>
<evidence type="ECO:0000313" key="3">
    <source>
        <dbReference type="EMBL" id="SMD25765.1"/>
    </source>
</evidence>
<dbReference type="InterPro" id="IPR036366">
    <property type="entry name" value="PGBDSf"/>
</dbReference>
<reference evidence="3 4" key="1">
    <citation type="submission" date="2017-04" db="EMBL/GenBank/DDBJ databases">
        <authorList>
            <person name="Afonso C.L."/>
            <person name="Miller P.J."/>
            <person name="Scott M.A."/>
            <person name="Spackman E."/>
            <person name="Goraichik I."/>
            <person name="Dimitrov K.M."/>
            <person name="Suarez D.L."/>
            <person name="Swayne D.E."/>
        </authorList>
    </citation>
    <scope>NUCLEOTIDE SEQUENCE [LARGE SCALE GENOMIC DNA]</scope>
    <source>
        <strain evidence="3 4">DSM 43828</strain>
    </source>
</reference>
<gene>
    <name evidence="3" type="ORF">SAMN05661093_09344</name>
</gene>
<dbReference type="AlphaFoldDB" id="A0A1W2FV29"/>
<organism evidence="3 4">
    <name type="scientific">Kibdelosporangium aridum</name>
    <dbReference type="NCBI Taxonomy" id="2030"/>
    <lineage>
        <taxon>Bacteria</taxon>
        <taxon>Bacillati</taxon>
        <taxon>Actinomycetota</taxon>
        <taxon>Actinomycetes</taxon>
        <taxon>Pseudonocardiales</taxon>
        <taxon>Pseudonocardiaceae</taxon>
        <taxon>Kibdelosporangium</taxon>
    </lineage>
</organism>
<evidence type="ECO:0000259" key="2">
    <source>
        <dbReference type="Pfam" id="PF01471"/>
    </source>
</evidence>
<keyword evidence="1" id="KW-0732">Signal</keyword>
<dbReference type="InterPro" id="IPR002477">
    <property type="entry name" value="Peptidoglycan-bd-like"/>
</dbReference>
<evidence type="ECO:0000313" key="4">
    <source>
        <dbReference type="Proteomes" id="UP000192674"/>
    </source>
</evidence>
<dbReference type="SUPFAM" id="SSF47090">
    <property type="entry name" value="PGBD-like"/>
    <property type="match status" value="1"/>
</dbReference>
<name>A0A1W2FV29_KIBAR</name>
<accession>A0A1W2FV29</accession>
<sequence length="229" mass="24648">MVVVSLALLSFLAPADNPSTGTADASSTAEPADLLRKCPILKRGQRDPVDGNKCVRELQKKLQSLGYDQQLTGIFADRTEANVKAFQRSRSIDPPVGIFGPKTRDALLGPPQQPDIPEPIFSTDPCTNTRCSIYLSRTTTRKYAGLIAERPLAATAVSTAILRTACAQLKVLFAAVVCQVVADHYAARVKTALANASQQHACLRITLTRPDASQVPLTFTPDKSSRCQA</sequence>
<feature type="chain" id="PRO_5038360348" evidence="1">
    <location>
        <begin position="16"/>
        <end position="229"/>
    </location>
</feature>
<feature type="signal peptide" evidence="1">
    <location>
        <begin position="1"/>
        <end position="15"/>
    </location>
</feature>
<evidence type="ECO:0000256" key="1">
    <source>
        <dbReference type="SAM" id="SignalP"/>
    </source>
</evidence>
<dbReference type="Pfam" id="PF01471">
    <property type="entry name" value="PG_binding_1"/>
    <property type="match status" value="1"/>
</dbReference>
<feature type="domain" description="Peptidoglycan binding-like" evidence="2">
    <location>
        <begin position="55"/>
        <end position="107"/>
    </location>
</feature>